<sequence length="465" mass="52530">MNTQLKPQDILLHIPPLMWKQFRQAMLDARQHREEVIGFFFCQRHQLSKKKVRYIPQAWVVPTADCYEHQSASGLVLKQEFHQYLLDTYVCALSKSSSSSKTRKLDVVHIHTHFGDATPSFSCVDDRYEAEYAKFLASCYQEKPRLISGVFNESLEKSKFRIWNRQGTNHTSIEFCRSWLTPINSNFSGEDTELIFARQKVFGETVQKHLNQLKVALIGCGGIGAVFAEQLARLGVKNWVFIDHDRLETVNLNRMPAATQEMVDQGWYKVHYLKWLIKRTYAIGSHVKALSLSVEDEKAKAEIATADLIVVATDNHRSRQVAQELALEYARPLVCLGTHIEVKPHHQPRLYCRVTVPPLGGGWCLMCGNIINLQQAALESAPTEIAAIASEAGYLQGIDAPAVYWLNNICASTGVGVIHGIISGFLPIDSGLDWIYDFPNSNWLKANIDHLQSSDCYFCSSLCTL</sequence>
<dbReference type="SUPFAM" id="SSF69572">
    <property type="entry name" value="Activating enzymes of the ubiquitin-like proteins"/>
    <property type="match status" value="1"/>
</dbReference>
<accession>A0A5A5S1W7</accession>
<feature type="domain" description="THIF-type NAD/FAD binding fold" evidence="1">
    <location>
        <begin position="200"/>
        <end position="356"/>
    </location>
</feature>
<proteinExistence type="predicted"/>
<reference evidence="2 3" key="1">
    <citation type="submission" date="2018-09" db="EMBL/GenBank/DDBJ databases">
        <title>Evolutionary history of phycoerythrin pigmentation in the water bloom-forming cyanobacterium Microcystis aeruginosa.</title>
        <authorList>
            <person name="Tanabe Y."/>
            <person name="Tanabe Y."/>
            <person name="Yamaguchi H."/>
        </authorList>
    </citation>
    <scope>NUCLEOTIDE SEQUENCE [LARGE SCALE GENOMIC DNA]</scope>
    <source>
        <strain evidence="2 3">NIES-2521</strain>
    </source>
</reference>
<evidence type="ECO:0000313" key="2">
    <source>
        <dbReference type="EMBL" id="GCA80919.1"/>
    </source>
</evidence>
<gene>
    <name evidence="2" type="ORF">MiTs_02928</name>
</gene>
<comment type="caution">
    <text evidence="2">The sequence shown here is derived from an EMBL/GenBank/DDBJ whole genome shotgun (WGS) entry which is preliminary data.</text>
</comment>
<dbReference type="InterPro" id="IPR035985">
    <property type="entry name" value="Ubiquitin-activating_enz"/>
</dbReference>
<dbReference type="InterPro" id="IPR045886">
    <property type="entry name" value="ThiF/MoeB/HesA"/>
</dbReference>
<dbReference type="InterPro" id="IPR000594">
    <property type="entry name" value="ThiF_NAD_FAD-bd"/>
</dbReference>
<evidence type="ECO:0000259" key="1">
    <source>
        <dbReference type="Pfam" id="PF00899"/>
    </source>
</evidence>
<protein>
    <recommendedName>
        <fullName evidence="1">THIF-type NAD/FAD binding fold domain-containing protein</fullName>
    </recommendedName>
</protein>
<dbReference type="AlphaFoldDB" id="A0A5A5S1W7"/>
<dbReference type="GO" id="GO:0016779">
    <property type="term" value="F:nucleotidyltransferase activity"/>
    <property type="evidence" value="ECO:0007669"/>
    <property type="project" value="TreeGrafter"/>
</dbReference>
<dbReference type="PANTHER" id="PTHR10953">
    <property type="entry name" value="UBIQUITIN-ACTIVATING ENZYME E1"/>
    <property type="match status" value="1"/>
</dbReference>
<dbReference type="PANTHER" id="PTHR10953:SF247">
    <property type="entry name" value="SLL6053 PROTEIN"/>
    <property type="match status" value="1"/>
</dbReference>
<dbReference type="Pfam" id="PF00899">
    <property type="entry name" value="ThiF"/>
    <property type="match status" value="1"/>
</dbReference>
<dbReference type="GO" id="GO:0008641">
    <property type="term" value="F:ubiquitin-like modifier activating enzyme activity"/>
    <property type="evidence" value="ECO:0007669"/>
    <property type="project" value="InterPro"/>
</dbReference>
<dbReference type="GO" id="GO:0005737">
    <property type="term" value="C:cytoplasm"/>
    <property type="evidence" value="ECO:0007669"/>
    <property type="project" value="TreeGrafter"/>
</dbReference>
<dbReference type="Proteomes" id="UP000324689">
    <property type="component" value="Unassembled WGS sequence"/>
</dbReference>
<dbReference type="GO" id="GO:0004792">
    <property type="term" value="F:thiosulfate-cyanide sulfurtransferase activity"/>
    <property type="evidence" value="ECO:0007669"/>
    <property type="project" value="TreeGrafter"/>
</dbReference>
<name>A0A5A5S1W7_MICAE</name>
<organism evidence="2 3">
    <name type="scientific">Microcystis aeruginosa NIES-2521</name>
    <dbReference type="NCBI Taxonomy" id="2303983"/>
    <lineage>
        <taxon>Bacteria</taxon>
        <taxon>Bacillati</taxon>
        <taxon>Cyanobacteriota</taxon>
        <taxon>Cyanophyceae</taxon>
        <taxon>Oscillatoriophycideae</taxon>
        <taxon>Chroococcales</taxon>
        <taxon>Microcystaceae</taxon>
        <taxon>Microcystis</taxon>
    </lineage>
</organism>
<dbReference type="EMBL" id="BHVQ01000039">
    <property type="protein sequence ID" value="GCA80919.1"/>
    <property type="molecule type" value="Genomic_DNA"/>
</dbReference>
<dbReference type="Gene3D" id="3.40.50.720">
    <property type="entry name" value="NAD(P)-binding Rossmann-like Domain"/>
    <property type="match status" value="1"/>
</dbReference>
<evidence type="ECO:0000313" key="3">
    <source>
        <dbReference type="Proteomes" id="UP000324689"/>
    </source>
</evidence>
<dbReference type="RefSeq" id="WP_149976329.1">
    <property type="nucleotide sequence ID" value="NZ_BHVQ01000039.1"/>
</dbReference>